<evidence type="ECO:0000259" key="7">
    <source>
        <dbReference type="PROSITE" id="PS50048"/>
    </source>
</evidence>
<reference evidence="8 9" key="1">
    <citation type="journal article" date="2015" name="Environ. Microbiol.">
        <title>Metagenome sequence of Elaphomyces granulatus from sporocarp tissue reveals Ascomycota ectomycorrhizal fingerprints of genome expansion and a Proteobacteria-rich microbiome.</title>
        <authorList>
            <person name="Quandt C.A."/>
            <person name="Kohler A."/>
            <person name="Hesse C.N."/>
            <person name="Sharpton T.J."/>
            <person name="Martin F."/>
            <person name="Spatafora J.W."/>
        </authorList>
    </citation>
    <scope>NUCLEOTIDE SEQUENCE [LARGE SCALE GENOMIC DNA]</scope>
    <source>
        <strain evidence="8 9">OSC145934</strain>
    </source>
</reference>
<accession>A0A232LZW4</accession>
<name>A0A232LZW4_9EURO</name>
<organism evidence="8 9">
    <name type="scientific">Elaphomyces granulatus</name>
    <dbReference type="NCBI Taxonomy" id="519963"/>
    <lineage>
        <taxon>Eukaryota</taxon>
        <taxon>Fungi</taxon>
        <taxon>Dikarya</taxon>
        <taxon>Ascomycota</taxon>
        <taxon>Pezizomycotina</taxon>
        <taxon>Eurotiomycetes</taxon>
        <taxon>Eurotiomycetidae</taxon>
        <taxon>Eurotiales</taxon>
        <taxon>Elaphomycetaceae</taxon>
        <taxon>Elaphomyces</taxon>
    </lineage>
</organism>
<dbReference type="GO" id="GO:0006351">
    <property type="term" value="P:DNA-templated transcription"/>
    <property type="evidence" value="ECO:0007669"/>
    <property type="project" value="InterPro"/>
</dbReference>
<dbReference type="SMART" id="SM00906">
    <property type="entry name" value="Fungal_trans"/>
    <property type="match status" value="1"/>
</dbReference>
<keyword evidence="5" id="KW-0804">Transcription</keyword>
<sequence>MAETQPRKRPRPVISCLRCREKKLKCDRLSPCENCTKAGCPADCMYHQVASVSDSLAQARGIQLSGDSTIEQPLHYRNGTGKGAGGVGVVEDLQQRVTRLEELLAVRSSASNLTQIKEAHPAFGSSPQSSTASTQGATLPSFLGALVVKGPRTRYHGQNDRVTLLNQFAEAKNFIYQCAKDDTIVALAKEVQLLQRKSQKSAKSPQPPRESDSSPALLKLREFLPLKVDCDRLVDIYTKNFEKTLRILHVPTFLHSYREFWVTTDRDISKMATFLPQLTAVLTLSLALEGRNAFFDDPSARTYLELAALDHITAWLEELDRKQRVNIATLQVETLTLLTATGALVRSAMSMGLHLNPTQSNEISAFQAELRRRLWITIVEMDLQASMASGMPVMVPDVDFSPMTPANLNDLDFDESISELPISRPLHEWTDSLPQVSLAMGLSHRIKVMTLVKNVVPEMDLTEVVKQGRKLEEALQQIPTCLKCNYVLENHKSPADLLNSVLLDIYTRRPLLCLYRPMLLRDTRDDPSFFEIQRACLESSLVILSYQDYFDPRATDPDALSSNSYWDIFQTHCKNDILWAALCICQYIRSSSRQSTSNAPPDASRPYPPQWSLPHSKVSLIRIVENTLDILIQRIGKIGSDLKGILVLSVVLQSIQARGSTQEKESLMYQGMKKALSACRQNLFPAVAPWNQHTPTLNMPDVPQMHPSTHLTSIPSSEPHLTPNAELQGLQQQEFPAQSSAWATELSHFQGDIFPFGNGTFNIDNDWNFDQFWQ</sequence>
<keyword evidence="4" id="KW-0238">DNA-binding</keyword>
<keyword evidence="9" id="KW-1185">Reference proteome</keyword>
<dbReference type="EMBL" id="NPHW01003404">
    <property type="protein sequence ID" value="OXV09646.1"/>
    <property type="molecule type" value="Genomic_DNA"/>
</dbReference>
<dbReference type="Proteomes" id="UP000243515">
    <property type="component" value="Unassembled WGS sequence"/>
</dbReference>
<dbReference type="PROSITE" id="PS50048">
    <property type="entry name" value="ZN2_CY6_FUNGAL_2"/>
    <property type="match status" value="1"/>
</dbReference>
<dbReference type="GO" id="GO:0005634">
    <property type="term" value="C:nucleus"/>
    <property type="evidence" value="ECO:0007669"/>
    <property type="project" value="TreeGrafter"/>
</dbReference>
<protein>
    <recommendedName>
        <fullName evidence="7">Zn(2)-C6 fungal-type domain-containing protein</fullName>
    </recommendedName>
</protein>
<dbReference type="SUPFAM" id="SSF57701">
    <property type="entry name" value="Zn2/Cys6 DNA-binding domain"/>
    <property type="match status" value="1"/>
</dbReference>
<dbReference type="OrthoDB" id="5414787at2759"/>
<evidence type="ECO:0000256" key="3">
    <source>
        <dbReference type="ARBA" id="ARBA00023015"/>
    </source>
</evidence>
<keyword evidence="2" id="KW-0862">Zinc</keyword>
<dbReference type="Gene3D" id="4.10.240.10">
    <property type="entry name" value="Zn(2)-C6 fungal-type DNA-binding domain"/>
    <property type="match status" value="1"/>
</dbReference>
<keyword evidence="3" id="KW-0805">Transcription regulation</keyword>
<evidence type="ECO:0000256" key="1">
    <source>
        <dbReference type="ARBA" id="ARBA00022723"/>
    </source>
</evidence>
<dbReference type="PROSITE" id="PS00463">
    <property type="entry name" value="ZN2_CY6_FUNGAL_1"/>
    <property type="match status" value="1"/>
</dbReference>
<evidence type="ECO:0000313" key="8">
    <source>
        <dbReference type="EMBL" id="OXV09646.1"/>
    </source>
</evidence>
<dbReference type="Pfam" id="PF00172">
    <property type="entry name" value="Zn_clus"/>
    <property type="match status" value="1"/>
</dbReference>
<gene>
    <name evidence="8" type="ORF">Egran_02591</name>
</gene>
<dbReference type="InterPro" id="IPR036864">
    <property type="entry name" value="Zn2-C6_fun-type_DNA-bd_sf"/>
</dbReference>
<dbReference type="SMART" id="SM00066">
    <property type="entry name" value="GAL4"/>
    <property type="match status" value="1"/>
</dbReference>
<dbReference type="InterPro" id="IPR001138">
    <property type="entry name" value="Zn2Cys6_DnaBD"/>
</dbReference>
<comment type="caution">
    <text evidence="8">The sequence shown here is derived from an EMBL/GenBank/DDBJ whole genome shotgun (WGS) entry which is preliminary data.</text>
</comment>
<proteinExistence type="predicted"/>
<evidence type="ECO:0000256" key="4">
    <source>
        <dbReference type="ARBA" id="ARBA00023125"/>
    </source>
</evidence>
<evidence type="ECO:0000256" key="2">
    <source>
        <dbReference type="ARBA" id="ARBA00022833"/>
    </source>
</evidence>
<dbReference type="PANTHER" id="PTHR31944:SF131">
    <property type="entry name" value="HEME-RESPONSIVE ZINC FINGER TRANSCRIPTION FACTOR HAP1"/>
    <property type="match status" value="1"/>
</dbReference>
<evidence type="ECO:0000256" key="5">
    <source>
        <dbReference type="ARBA" id="ARBA00023163"/>
    </source>
</evidence>
<dbReference type="GO" id="GO:0008270">
    <property type="term" value="F:zinc ion binding"/>
    <property type="evidence" value="ECO:0007669"/>
    <property type="project" value="InterPro"/>
</dbReference>
<dbReference type="CDD" id="cd12148">
    <property type="entry name" value="fungal_TF_MHR"/>
    <property type="match status" value="1"/>
</dbReference>
<dbReference type="PANTHER" id="PTHR31944">
    <property type="entry name" value="HEME-RESPONSIVE ZINC FINGER TRANSCRIPTION FACTOR HAP1"/>
    <property type="match status" value="1"/>
</dbReference>
<evidence type="ECO:0000256" key="6">
    <source>
        <dbReference type="ARBA" id="ARBA00023242"/>
    </source>
</evidence>
<keyword evidence="6" id="KW-0539">Nucleus</keyword>
<evidence type="ECO:0000313" key="9">
    <source>
        <dbReference type="Proteomes" id="UP000243515"/>
    </source>
</evidence>
<feature type="domain" description="Zn(2)-C6 fungal-type" evidence="7">
    <location>
        <begin position="15"/>
        <end position="46"/>
    </location>
</feature>
<dbReference type="AlphaFoldDB" id="A0A232LZW4"/>
<dbReference type="InterPro" id="IPR007219">
    <property type="entry name" value="XnlR_reg_dom"/>
</dbReference>
<dbReference type="CDD" id="cd00067">
    <property type="entry name" value="GAL4"/>
    <property type="match status" value="1"/>
</dbReference>
<dbReference type="InterPro" id="IPR051430">
    <property type="entry name" value="Fungal_TF_Env_Response"/>
</dbReference>
<keyword evidence="1" id="KW-0479">Metal-binding</keyword>
<dbReference type="GO" id="GO:0000978">
    <property type="term" value="F:RNA polymerase II cis-regulatory region sequence-specific DNA binding"/>
    <property type="evidence" value="ECO:0007669"/>
    <property type="project" value="TreeGrafter"/>
</dbReference>
<dbReference type="Pfam" id="PF04082">
    <property type="entry name" value="Fungal_trans"/>
    <property type="match status" value="1"/>
</dbReference>
<dbReference type="GO" id="GO:0001228">
    <property type="term" value="F:DNA-binding transcription activator activity, RNA polymerase II-specific"/>
    <property type="evidence" value="ECO:0007669"/>
    <property type="project" value="TreeGrafter"/>
</dbReference>